<organism evidence="2 3">
    <name type="scientific">Hypothenemus hampei</name>
    <name type="common">Coffee berry borer</name>
    <dbReference type="NCBI Taxonomy" id="57062"/>
    <lineage>
        <taxon>Eukaryota</taxon>
        <taxon>Metazoa</taxon>
        <taxon>Ecdysozoa</taxon>
        <taxon>Arthropoda</taxon>
        <taxon>Hexapoda</taxon>
        <taxon>Insecta</taxon>
        <taxon>Pterygota</taxon>
        <taxon>Neoptera</taxon>
        <taxon>Endopterygota</taxon>
        <taxon>Coleoptera</taxon>
        <taxon>Polyphaga</taxon>
        <taxon>Cucujiformia</taxon>
        <taxon>Curculionidae</taxon>
        <taxon>Scolytinae</taxon>
        <taxon>Hypothenemus</taxon>
    </lineage>
</organism>
<proteinExistence type="predicted"/>
<name>A0ABD1EVW1_HYPHA</name>
<feature type="compositionally biased region" description="Basic residues" evidence="1">
    <location>
        <begin position="138"/>
        <end position="148"/>
    </location>
</feature>
<comment type="caution">
    <text evidence="2">The sequence shown here is derived from an EMBL/GenBank/DDBJ whole genome shotgun (WGS) entry which is preliminary data.</text>
</comment>
<dbReference type="Proteomes" id="UP001566132">
    <property type="component" value="Unassembled WGS sequence"/>
</dbReference>
<evidence type="ECO:0000313" key="2">
    <source>
        <dbReference type="EMBL" id="KAL1505149.1"/>
    </source>
</evidence>
<accession>A0ABD1EVW1</accession>
<sequence>MIFGNSPQGMLKLGHCFIGAVSENNILTLDDTSENISDKINFEQPSYESYCNFREAQLEEMLDVYRHISERLKIFTILPPSMTCQEISDKFETTVYMARRAKQMRETGGVLASSISKAGHKLSNDSQKSTFFYEKNSRRSKGQNNNKK</sequence>
<dbReference type="EMBL" id="JBDJPC010000004">
    <property type="protein sequence ID" value="KAL1505149.1"/>
    <property type="molecule type" value="Genomic_DNA"/>
</dbReference>
<protein>
    <submittedName>
        <fullName evidence="2">Uncharacterized protein</fullName>
    </submittedName>
</protein>
<keyword evidence="3" id="KW-1185">Reference proteome</keyword>
<reference evidence="2 3" key="1">
    <citation type="submission" date="2024-05" db="EMBL/GenBank/DDBJ databases">
        <title>Genetic variation in Jamaican populations of the coffee berry borer (Hypothenemus hampei).</title>
        <authorList>
            <person name="Errbii M."/>
            <person name="Myrie A."/>
        </authorList>
    </citation>
    <scope>NUCLEOTIDE SEQUENCE [LARGE SCALE GENOMIC DNA]</scope>
    <source>
        <strain evidence="2">JA-Hopewell-2020-01-JO</strain>
        <tissue evidence="2">Whole body</tissue>
    </source>
</reference>
<evidence type="ECO:0000313" key="3">
    <source>
        <dbReference type="Proteomes" id="UP001566132"/>
    </source>
</evidence>
<evidence type="ECO:0000256" key="1">
    <source>
        <dbReference type="SAM" id="MobiDB-lite"/>
    </source>
</evidence>
<feature type="region of interest" description="Disordered" evidence="1">
    <location>
        <begin position="119"/>
        <end position="148"/>
    </location>
</feature>
<gene>
    <name evidence="2" type="ORF">ABEB36_004772</name>
</gene>
<dbReference type="AlphaFoldDB" id="A0ABD1EVW1"/>